<evidence type="ECO:0000256" key="1">
    <source>
        <dbReference type="SAM" id="MobiDB-lite"/>
    </source>
</evidence>
<reference evidence="3" key="1">
    <citation type="submission" date="2017-07" db="EMBL/GenBank/DDBJ databases">
        <title>Taro Niue Genome Assembly and Annotation.</title>
        <authorList>
            <person name="Atibalentja N."/>
            <person name="Keating K."/>
            <person name="Fields C.J."/>
        </authorList>
    </citation>
    <scope>NUCLEOTIDE SEQUENCE</scope>
    <source>
        <strain evidence="3">Niue_2</strain>
        <tissue evidence="3">Leaf</tissue>
    </source>
</reference>
<evidence type="ECO:0000256" key="2">
    <source>
        <dbReference type="SAM" id="SignalP"/>
    </source>
</evidence>
<organism evidence="3 4">
    <name type="scientific">Colocasia esculenta</name>
    <name type="common">Wild taro</name>
    <name type="synonym">Arum esculentum</name>
    <dbReference type="NCBI Taxonomy" id="4460"/>
    <lineage>
        <taxon>Eukaryota</taxon>
        <taxon>Viridiplantae</taxon>
        <taxon>Streptophyta</taxon>
        <taxon>Embryophyta</taxon>
        <taxon>Tracheophyta</taxon>
        <taxon>Spermatophyta</taxon>
        <taxon>Magnoliopsida</taxon>
        <taxon>Liliopsida</taxon>
        <taxon>Araceae</taxon>
        <taxon>Aroideae</taxon>
        <taxon>Colocasieae</taxon>
        <taxon>Colocasia</taxon>
    </lineage>
</organism>
<gene>
    <name evidence="3" type="ORF">Taro_042881</name>
</gene>
<protein>
    <submittedName>
        <fullName evidence="3">Uncharacterized protein</fullName>
    </submittedName>
</protein>
<dbReference type="EMBL" id="NMUH01004540">
    <property type="protein sequence ID" value="MQM09989.1"/>
    <property type="molecule type" value="Genomic_DNA"/>
</dbReference>
<feature type="region of interest" description="Disordered" evidence="1">
    <location>
        <begin position="45"/>
        <end position="70"/>
    </location>
</feature>
<proteinExistence type="predicted"/>
<evidence type="ECO:0000313" key="4">
    <source>
        <dbReference type="Proteomes" id="UP000652761"/>
    </source>
</evidence>
<keyword evidence="2" id="KW-0732">Signal</keyword>
<comment type="caution">
    <text evidence="3">The sequence shown here is derived from an EMBL/GenBank/DDBJ whole genome shotgun (WGS) entry which is preliminary data.</text>
</comment>
<keyword evidence="4" id="KW-1185">Reference proteome</keyword>
<dbReference type="AlphaFoldDB" id="A0A843WJH5"/>
<accession>A0A843WJH5</accession>
<feature type="compositionally biased region" description="Basic and acidic residues" evidence="1">
    <location>
        <begin position="61"/>
        <end position="70"/>
    </location>
</feature>
<feature type="chain" id="PRO_5032385674" evidence="2">
    <location>
        <begin position="20"/>
        <end position="70"/>
    </location>
</feature>
<feature type="signal peptide" evidence="2">
    <location>
        <begin position="1"/>
        <end position="19"/>
    </location>
</feature>
<name>A0A843WJH5_COLES</name>
<sequence>MKVLTLLFLVALVVSPTETSMMLAHRRRAAAAGEGEREAVNEAIRGVDRVSPFAPPAPKSNENHDDPPGF</sequence>
<evidence type="ECO:0000313" key="3">
    <source>
        <dbReference type="EMBL" id="MQM09989.1"/>
    </source>
</evidence>
<dbReference type="Proteomes" id="UP000652761">
    <property type="component" value="Unassembled WGS sequence"/>
</dbReference>